<evidence type="ECO:0000259" key="2">
    <source>
        <dbReference type="Pfam" id="PF03795"/>
    </source>
</evidence>
<dbReference type="Gene3D" id="3.30.70.1060">
    <property type="entry name" value="Dimeric alpha+beta barrel"/>
    <property type="match status" value="1"/>
</dbReference>
<sequence>MKEYVYKLILVDRLFVEDNWTDEDEAIIGRHFAHLQSLQKNNQLILAGKTAGLDNNTYGLVLFTAKDDKDAEAIMNRDPAIVEGIMTGTLQEYNVALFNPTYKKE</sequence>
<organism evidence="3 4">
    <name type="scientific">Candidatus Xianfuyuplasma coldseepsis</name>
    <dbReference type="NCBI Taxonomy" id="2782163"/>
    <lineage>
        <taxon>Bacteria</taxon>
        <taxon>Bacillati</taxon>
        <taxon>Mycoplasmatota</taxon>
        <taxon>Mollicutes</taxon>
        <taxon>Candidatus Izemoplasmatales</taxon>
        <taxon>Candidatus Izemoplasmataceae</taxon>
        <taxon>Candidatus Xianfuyuplasma</taxon>
    </lineage>
</organism>
<dbReference type="AlphaFoldDB" id="A0A7L7KPG1"/>
<protein>
    <recommendedName>
        <fullName evidence="2">YCII-related domain-containing protein</fullName>
    </recommendedName>
</protein>
<evidence type="ECO:0000256" key="1">
    <source>
        <dbReference type="ARBA" id="ARBA00007689"/>
    </source>
</evidence>
<accession>A0A7L7KPG1</accession>
<dbReference type="InterPro" id="IPR005545">
    <property type="entry name" value="YCII"/>
</dbReference>
<dbReference type="RefSeq" id="WP_258878199.1">
    <property type="nucleotide sequence ID" value="NZ_CP048914.1"/>
</dbReference>
<name>A0A7L7KPG1_9MOLU</name>
<dbReference type="KEGG" id="xcl:G4Z02_02065"/>
<dbReference type="InterPro" id="IPR011008">
    <property type="entry name" value="Dimeric_a/b-barrel"/>
</dbReference>
<evidence type="ECO:0000313" key="4">
    <source>
        <dbReference type="Proteomes" id="UP000514720"/>
    </source>
</evidence>
<gene>
    <name evidence="3" type="ORF">G4Z02_02065</name>
</gene>
<comment type="similarity">
    <text evidence="1">Belongs to the YciI family.</text>
</comment>
<keyword evidence="4" id="KW-1185">Reference proteome</keyword>
<dbReference type="Pfam" id="PF03795">
    <property type="entry name" value="YCII"/>
    <property type="match status" value="1"/>
</dbReference>
<reference evidence="3 4" key="1">
    <citation type="submission" date="2020-02" db="EMBL/GenBank/DDBJ databases">
        <authorList>
            <person name="Zheng R.K."/>
            <person name="Sun C.M."/>
        </authorList>
    </citation>
    <scope>NUCLEOTIDE SEQUENCE [LARGE SCALE GENOMIC DNA]</scope>
    <source>
        <strain evidence="4">zrk13</strain>
    </source>
</reference>
<dbReference type="SUPFAM" id="SSF54909">
    <property type="entry name" value="Dimeric alpha+beta barrel"/>
    <property type="match status" value="1"/>
</dbReference>
<evidence type="ECO:0000313" key="3">
    <source>
        <dbReference type="EMBL" id="QMS84583.1"/>
    </source>
</evidence>
<dbReference type="Proteomes" id="UP000514720">
    <property type="component" value="Chromosome"/>
</dbReference>
<dbReference type="EMBL" id="CP048914">
    <property type="protein sequence ID" value="QMS84583.1"/>
    <property type="molecule type" value="Genomic_DNA"/>
</dbReference>
<proteinExistence type="inferred from homology"/>
<feature type="domain" description="YCII-related" evidence="2">
    <location>
        <begin position="22"/>
        <end position="86"/>
    </location>
</feature>